<organism evidence="2 3">
    <name type="scientific">Pristionchus mayeri</name>
    <dbReference type="NCBI Taxonomy" id="1317129"/>
    <lineage>
        <taxon>Eukaryota</taxon>
        <taxon>Metazoa</taxon>
        <taxon>Ecdysozoa</taxon>
        <taxon>Nematoda</taxon>
        <taxon>Chromadorea</taxon>
        <taxon>Rhabditida</taxon>
        <taxon>Rhabditina</taxon>
        <taxon>Diplogasteromorpha</taxon>
        <taxon>Diplogasteroidea</taxon>
        <taxon>Neodiplogasteridae</taxon>
        <taxon>Pristionchus</taxon>
    </lineage>
</organism>
<dbReference type="Pfam" id="PF10551">
    <property type="entry name" value="MULE"/>
    <property type="match status" value="1"/>
</dbReference>
<sequence length="216" mass="24991">IRDIRTCSKEDRLGGLSTEAVLAKHVMGAPPHLLPVLKERAVKRAVQRAVEVKGDYKWPCKIDVTLFDMPFLREDTCEYFPCGNENAFKLFATDDGLDTLSRSLDWAVDGTFHSTPKKFHQIFVVGALDDHLFTPLVYAFLSTKTTRSYDLVFDWLAQQRIPMPLTVYCDFERAISNALANSYPLTTINRCWFHWLKNIYKKMKVRNIFIKNYDLT</sequence>
<dbReference type="Proteomes" id="UP001328107">
    <property type="component" value="Unassembled WGS sequence"/>
</dbReference>
<proteinExistence type="predicted"/>
<dbReference type="InterPro" id="IPR018289">
    <property type="entry name" value="MULE_transposase_dom"/>
</dbReference>
<evidence type="ECO:0000259" key="1">
    <source>
        <dbReference type="Pfam" id="PF10551"/>
    </source>
</evidence>
<feature type="non-terminal residue" evidence="2">
    <location>
        <position position="1"/>
    </location>
</feature>
<dbReference type="PANTHER" id="PTHR47160:SF8">
    <property type="entry name" value="MULE TRANSPOSASE DOMAIN-CONTAINING PROTEIN"/>
    <property type="match status" value="1"/>
</dbReference>
<gene>
    <name evidence="2" type="ORF">PMAYCL1PPCAC_08744</name>
</gene>
<reference evidence="3" key="1">
    <citation type="submission" date="2022-10" db="EMBL/GenBank/DDBJ databases">
        <title>Genome assembly of Pristionchus species.</title>
        <authorList>
            <person name="Yoshida K."/>
            <person name="Sommer R.J."/>
        </authorList>
    </citation>
    <scope>NUCLEOTIDE SEQUENCE [LARGE SCALE GENOMIC DNA]</scope>
    <source>
        <strain evidence="3">RS5460</strain>
    </source>
</reference>
<dbReference type="AlphaFoldDB" id="A0AAN4ZHJ7"/>
<evidence type="ECO:0000313" key="2">
    <source>
        <dbReference type="EMBL" id="GMR38548.1"/>
    </source>
</evidence>
<name>A0AAN4ZHJ7_9BILA</name>
<evidence type="ECO:0000313" key="3">
    <source>
        <dbReference type="Proteomes" id="UP001328107"/>
    </source>
</evidence>
<dbReference type="PANTHER" id="PTHR47160">
    <property type="entry name" value="PUTATIVE-RELATED"/>
    <property type="match status" value="1"/>
</dbReference>
<keyword evidence="3" id="KW-1185">Reference proteome</keyword>
<feature type="domain" description="MULE transposase" evidence="1">
    <location>
        <begin position="106"/>
        <end position="198"/>
    </location>
</feature>
<dbReference type="EMBL" id="BTRK01000002">
    <property type="protein sequence ID" value="GMR38548.1"/>
    <property type="molecule type" value="Genomic_DNA"/>
</dbReference>
<accession>A0AAN4ZHJ7</accession>
<comment type="caution">
    <text evidence="2">The sequence shown here is derived from an EMBL/GenBank/DDBJ whole genome shotgun (WGS) entry which is preliminary data.</text>
</comment>
<protein>
    <recommendedName>
        <fullName evidence="1">MULE transposase domain-containing protein</fullName>
    </recommendedName>
</protein>